<protein>
    <recommendedName>
        <fullName evidence="5">NHL repeat containing protein-like protein</fullName>
    </recommendedName>
</protein>
<evidence type="ECO:0000313" key="4">
    <source>
        <dbReference type="Proteomes" id="UP000663828"/>
    </source>
</evidence>
<dbReference type="Gene3D" id="2.120.10.30">
    <property type="entry name" value="TolB, C-terminal domain"/>
    <property type="match status" value="1"/>
</dbReference>
<dbReference type="Proteomes" id="UP000663828">
    <property type="component" value="Unassembled WGS sequence"/>
</dbReference>
<feature type="non-terminal residue" evidence="3">
    <location>
        <position position="1"/>
    </location>
</feature>
<evidence type="ECO:0000256" key="1">
    <source>
        <dbReference type="ARBA" id="ARBA00022737"/>
    </source>
</evidence>
<dbReference type="PROSITE" id="PS51125">
    <property type="entry name" value="NHL"/>
    <property type="match status" value="2"/>
</dbReference>
<dbReference type="PANTHER" id="PTHR24104">
    <property type="entry name" value="E3 UBIQUITIN-PROTEIN LIGASE NHLRC1-RELATED"/>
    <property type="match status" value="1"/>
</dbReference>
<feature type="repeat" description="NHL" evidence="2">
    <location>
        <begin position="222"/>
        <end position="253"/>
    </location>
</feature>
<proteinExistence type="predicted"/>
<dbReference type="SUPFAM" id="SSF101898">
    <property type="entry name" value="NHL repeat"/>
    <property type="match status" value="1"/>
</dbReference>
<reference evidence="3" key="1">
    <citation type="submission" date="2021-02" db="EMBL/GenBank/DDBJ databases">
        <authorList>
            <person name="Nowell W R."/>
        </authorList>
    </citation>
    <scope>NUCLEOTIDE SEQUENCE</scope>
</reference>
<dbReference type="GO" id="GO:0008270">
    <property type="term" value="F:zinc ion binding"/>
    <property type="evidence" value="ECO:0007669"/>
    <property type="project" value="UniProtKB-KW"/>
</dbReference>
<dbReference type="PANTHER" id="PTHR24104:SF25">
    <property type="entry name" value="PROTEIN LIN-41"/>
    <property type="match status" value="1"/>
</dbReference>
<organism evidence="3 4">
    <name type="scientific">Adineta ricciae</name>
    <name type="common">Rotifer</name>
    <dbReference type="NCBI Taxonomy" id="249248"/>
    <lineage>
        <taxon>Eukaryota</taxon>
        <taxon>Metazoa</taxon>
        <taxon>Spiralia</taxon>
        <taxon>Gnathifera</taxon>
        <taxon>Rotifera</taxon>
        <taxon>Eurotatoria</taxon>
        <taxon>Bdelloidea</taxon>
        <taxon>Adinetida</taxon>
        <taxon>Adinetidae</taxon>
        <taxon>Adineta</taxon>
    </lineage>
</organism>
<dbReference type="CDD" id="cd05819">
    <property type="entry name" value="NHL"/>
    <property type="match status" value="1"/>
</dbReference>
<keyword evidence="1" id="KW-0677">Repeat</keyword>
<dbReference type="InterPro" id="IPR050952">
    <property type="entry name" value="TRIM-NHL_E3_ligases"/>
</dbReference>
<comment type="caution">
    <text evidence="3">The sequence shown here is derived from an EMBL/GenBank/DDBJ whole genome shotgun (WGS) entry which is preliminary data.</text>
</comment>
<evidence type="ECO:0000256" key="2">
    <source>
        <dbReference type="PROSITE-ProRule" id="PRU00504"/>
    </source>
</evidence>
<name>A0A816D9E9_ADIRI</name>
<gene>
    <name evidence="3" type="ORF">XAT740_LOCUS51511</name>
</gene>
<dbReference type="AlphaFoldDB" id="A0A816D9E9"/>
<evidence type="ECO:0008006" key="5">
    <source>
        <dbReference type="Google" id="ProtNLM"/>
    </source>
</evidence>
<evidence type="ECO:0000313" key="3">
    <source>
        <dbReference type="EMBL" id="CAF1630134.1"/>
    </source>
</evidence>
<dbReference type="InterPro" id="IPR001258">
    <property type="entry name" value="NHL_repeat"/>
</dbReference>
<accession>A0A816D9E9</accession>
<keyword evidence="4" id="KW-1185">Reference proteome</keyword>
<feature type="repeat" description="NHL" evidence="2">
    <location>
        <begin position="115"/>
        <end position="156"/>
    </location>
</feature>
<sequence>MGKTFSSIQFEECHRDTSAYGQFYSSLDKQQILRSIDIASINVRLGIQLELLLLVVPHWMDPLVEKWNFNTSTSASATTVSSYCSGLFIDINDTLYCSVYLINKVVKRWLYDSTLGTIDVPGSSTLYNPRGIFVDTNFDLYVVDCGNNRIQLFQFGAQTGITIAGNSSPNPTITLNWPSDIFVDLDHYLFIVDSGNNRIIRSSRNGFHCIIGCSGGVLSSTHLSDPRRMAFDSYGNIYVTDYGARCVLKFLLSNDLCNHSTTQPTVLTSTIEKTSTFEISTALSTQISTFSHQGISPTNVSDLTTHASSSMTLLSSSTSSSSVSTFIAPSCSSNTIGITCNISSTPCQIMQPCQNDG</sequence>
<dbReference type="EMBL" id="CAJNOR010008209">
    <property type="protein sequence ID" value="CAF1630134.1"/>
    <property type="molecule type" value="Genomic_DNA"/>
</dbReference>
<dbReference type="InterPro" id="IPR011042">
    <property type="entry name" value="6-blade_b-propeller_TolB-like"/>
</dbReference>